<protein>
    <submittedName>
        <fullName evidence="2">Uncharacterized protein</fullName>
    </submittedName>
</protein>
<dbReference type="Gene3D" id="2.130.10.10">
    <property type="entry name" value="YVTN repeat-like/Quinoprotein amine dehydrogenase"/>
    <property type="match status" value="2"/>
</dbReference>
<dbReference type="RefSeq" id="XP_003239867.1">
    <property type="nucleotide sequence ID" value="XM_003239819.1"/>
</dbReference>
<name>F2HI23_9CRYP</name>
<dbReference type="PROSITE" id="PS50082">
    <property type="entry name" value="WD_REPEATS_2"/>
    <property type="match status" value="1"/>
</dbReference>
<sequence length="357" mass="41614">MLNLVRLTTLQGHSASVWKTTWSLQGELLISCGADGLVLTWGPFLCNNYHKINSKLMINLLHFSKWKLLCKFNLMSTCKSYKNINWSPNTNECCVVNFSGIFYTCQIVFFNKKKPITFKKKTSCFNSLSEIKNCRYSPNGTLLSVVTRNKRLYVWKKNDKDIIDCIFIDKNCKSDIKYSIWHFKHKYLITAEYGGTVNFFVKSKHTVAFKNAIIISPFCAIFKISFSKNSKNFHTNTSQGNFLIFSKKKNNNNIIFLFSNTTNFFCTTTSEFNSSFLYTARENANIAFKYKFFTKNKCPICLYTGSFFFFKFKIEFMVKNFNLENTNYLTWHPLDDNIVSSCGDDTLIFIWYYGFSS</sequence>
<geneLocation type="nucleomorph" evidence="2"/>
<dbReference type="SUPFAM" id="SSF50978">
    <property type="entry name" value="WD40 repeat-like"/>
    <property type="match status" value="1"/>
</dbReference>
<keyword evidence="1" id="KW-0853">WD repeat</keyword>
<proteinExistence type="predicted"/>
<dbReference type="PROSITE" id="PS50294">
    <property type="entry name" value="WD_REPEATS_REGION"/>
    <property type="match status" value="1"/>
</dbReference>
<dbReference type="InterPro" id="IPR036322">
    <property type="entry name" value="WD40_repeat_dom_sf"/>
</dbReference>
<dbReference type="PANTHER" id="PTHR19920:SF0">
    <property type="entry name" value="CYTOSOLIC IRON-SULFUR PROTEIN ASSEMBLY PROTEIN CIAO1-RELATED"/>
    <property type="match status" value="1"/>
</dbReference>
<feature type="repeat" description="WD" evidence="1">
    <location>
        <begin position="10"/>
        <end position="41"/>
    </location>
</feature>
<dbReference type="GO" id="GO:0016226">
    <property type="term" value="P:iron-sulfur cluster assembly"/>
    <property type="evidence" value="ECO:0007669"/>
    <property type="project" value="TreeGrafter"/>
</dbReference>
<keyword evidence="2" id="KW-0542">Nucleomorph</keyword>
<dbReference type="SMART" id="SM00320">
    <property type="entry name" value="WD40"/>
    <property type="match status" value="3"/>
</dbReference>
<dbReference type="InterPro" id="IPR001680">
    <property type="entry name" value="WD40_rpt"/>
</dbReference>
<dbReference type="GeneID" id="10447212"/>
<dbReference type="PANTHER" id="PTHR19920">
    <property type="entry name" value="WD40 PROTEIN CIAO1"/>
    <property type="match status" value="1"/>
</dbReference>
<accession>F2HI23</accession>
<dbReference type="Pfam" id="PF00400">
    <property type="entry name" value="WD40"/>
    <property type="match status" value="1"/>
</dbReference>
<organism evidence="2 3">
    <name type="scientific">Cryptomonas paramaecium</name>
    <dbReference type="NCBI Taxonomy" id="2898"/>
    <lineage>
        <taxon>Eukaryota</taxon>
        <taxon>Cryptophyceae</taxon>
        <taxon>Cryptomonadales</taxon>
        <taxon>Cryptomonadaceae</taxon>
        <taxon>Cryptomonas</taxon>
    </lineage>
</organism>
<gene>
    <name evidence="2" type="ORF">CPARA_2gp311</name>
</gene>
<evidence type="ECO:0000313" key="3">
    <source>
        <dbReference type="Proteomes" id="UP000243423"/>
    </source>
</evidence>
<reference evidence="2 3" key="1">
    <citation type="journal article" date="2011" name="Genome Biol. Evol.">
        <title>Complete nucleomorph genome sequence of the nonphotosynthetic alga Cryptomonas paramecium reveals a core nucleomorph gene set.</title>
        <authorList>
            <person name="Tanifuji G."/>
            <person name="Onodera N.T."/>
            <person name="Wheeler T.J."/>
            <person name="Dlutek M."/>
            <person name="Donaher N."/>
            <person name="Archibald J.M."/>
        </authorList>
    </citation>
    <scope>NUCLEOTIDE SEQUENCE [LARGE SCALE GENOMIC DNA]</scope>
    <source>
        <strain evidence="2 3">CCAP977/2A</strain>
    </source>
</reference>
<dbReference type="EMBL" id="CP002173">
    <property type="protein sequence ID" value="AEA38969.1"/>
    <property type="molecule type" value="Genomic_DNA"/>
</dbReference>
<evidence type="ECO:0000313" key="2">
    <source>
        <dbReference type="EMBL" id="AEA38969.1"/>
    </source>
</evidence>
<dbReference type="Proteomes" id="UP000243423">
    <property type="component" value="Nucleomorph 2"/>
</dbReference>
<evidence type="ECO:0000256" key="1">
    <source>
        <dbReference type="PROSITE-ProRule" id="PRU00221"/>
    </source>
</evidence>
<dbReference type="GO" id="GO:0097361">
    <property type="term" value="C:cytosolic [4Fe-4S] assembly targeting complex"/>
    <property type="evidence" value="ECO:0007669"/>
    <property type="project" value="TreeGrafter"/>
</dbReference>
<dbReference type="InterPro" id="IPR015943">
    <property type="entry name" value="WD40/YVTN_repeat-like_dom_sf"/>
</dbReference>
<dbReference type="AlphaFoldDB" id="F2HI23"/>